<feature type="domain" description="KAP NTPase" evidence="3">
    <location>
        <begin position="290"/>
        <end position="734"/>
    </location>
</feature>
<reference evidence="4 5" key="1">
    <citation type="journal article" date="2008" name="PLoS Genet.">
        <title>Complete genome sequence of the complex carbohydrate-degrading marine bacterium, Saccharophagus degradans strain 2-40 T.</title>
        <authorList>
            <person name="Weiner R.M."/>
            <person name="Taylor L.E.II."/>
            <person name="Henrissat B."/>
            <person name="Hauser L."/>
            <person name="Land M."/>
            <person name="Coutinho P.M."/>
            <person name="Rancurel C."/>
            <person name="Saunders E.H."/>
            <person name="Longmire A.G."/>
            <person name="Zhang H."/>
            <person name="Bayer E.A."/>
            <person name="Gilbert H.J."/>
            <person name="Larimer F."/>
            <person name="Zhulin I.B."/>
            <person name="Ekborg N.A."/>
            <person name="Lamed R."/>
            <person name="Richardson P.M."/>
            <person name="Borovok I."/>
            <person name="Hutcheson S."/>
        </authorList>
    </citation>
    <scope>NUCLEOTIDE SEQUENCE [LARGE SCALE GENOMIC DNA]</scope>
    <source>
        <strain evidence="5">2-40 / ATCC 43961 / DSM 17024</strain>
    </source>
</reference>
<dbReference type="Proteomes" id="UP000001947">
    <property type="component" value="Chromosome"/>
</dbReference>
<dbReference type="InterPro" id="IPR027417">
    <property type="entry name" value="P-loop_NTPase"/>
</dbReference>
<dbReference type="KEGG" id="sde:Sde_3618"/>
<feature type="region of interest" description="Disordered" evidence="1">
    <location>
        <begin position="650"/>
        <end position="698"/>
    </location>
</feature>
<evidence type="ECO:0000256" key="1">
    <source>
        <dbReference type="SAM" id="MobiDB-lite"/>
    </source>
</evidence>
<dbReference type="InterPro" id="IPR011646">
    <property type="entry name" value="KAP_P-loop"/>
</dbReference>
<gene>
    <name evidence="4" type="ordered locus">Sde_3618</name>
</gene>
<evidence type="ECO:0000313" key="4">
    <source>
        <dbReference type="EMBL" id="ABD82873.1"/>
    </source>
</evidence>
<dbReference type="AlphaFoldDB" id="Q21EK6"/>
<accession>Q21EK6</accession>
<dbReference type="eggNOG" id="COG4928">
    <property type="taxonomic scope" value="Bacteria"/>
</dbReference>
<evidence type="ECO:0000256" key="2">
    <source>
        <dbReference type="SAM" id="Phobius"/>
    </source>
</evidence>
<dbReference type="PANTHER" id="PTHR22674">
    <property type="entry name" value="NTPASE, KAP FAMILY P-LOOP DOMAIN-CONTAINING 1"/>
    <property type="match status" value="1"/>
</dbReference>
<dbReference type="InterPro" id="IPR052754">
    <property type="entry name" value="NTPase_KAP_P-loop"/>
</dbReference>
<name>Q21EK6_SACD2</name>
<keyword evidence="5" id="KW-1185">Reference proteome</keyword>
<feature type="transmembrane region" description="Helical" evidence="2">
    <location>
        <begin position="397"/>
        <end position="418"/>
    </location>
</feature>
<keyword evidence="2" id="KW-0812">Transmembrane</keyword>
<dbReference type="SUPFAM" id="SSF52540">
    <property type="entry name" value="P-loop containing nucleoside triphosphate hydrolases"/>
    <property type="match status" value="1"/>
</dbReference>
<dbReference type="OrthoDB" id="88903at2"/>
<evidence type="ECO:0000259" key="3">
    <source>
        <dbReference type="Pfam" id="PF07693"/>
    </source>
</evidence>
<keyword evidence="2" id="KW-0472">Membrane</keyword>
<sequence length="830" mass="93895">MYTNRKYREKIQELTKETKNDRLEAMLYARFLLRMLIIVGAVVRNSKCWTVSGIERWESVSNSSENEDKGERILGYSLHDFKKLTDDERFYIGIQYIVKSILDVLSSEASESSVIDLDRLSAIAMESDTAHEDTNGLSHFVFRLAEQVVKLTRFSSDPNYQKSSLIEDDTCFIKNVDGIVSGPFDACCFEKIQRDIDLVRQKGGDELQRAPLWDVGDLDNPDFIHWRSNFVTTFEDLELKLEESGSSVFSSSDKGLYKSLVDGEALARMISATSYVSAENKEVIKDSLARDRYVSALAKIIKNKRNDWNICIGLFARWGDGKTGLLSLLSKNLRNNSTDKNKCYIANFNAWAYQGAESVRAAMAHEIVKTLTTKYYREYANEDHAERNWFMISIEKVFGFVVEIRGVFTNLVCRFILAIKFTRRKSILKLMATSIVVVLSAPFVYSGLSDFIASFFKDWRLINPSDVNYLAAVEASIGVLVSVISLLPHRKVLAQLYTSELRTYLELPSYAKDIGDVPQMSQDLKILCGIQLGAGAREKYTRRMVVIVDDLDRCEPDCIVKVFEAIKLVMDIPNVIVIISMDHRIALSALSENYQSIESYHELGCARSIARDYLGKIINYSICLPPLSSDNVKAYIAHLIEESAAETLNSQSISANGRAKETNVQPEAEQDQSGASQKRSEKDKQKNESKKLEEKSSEVEFVDRDIQRSLADWAIKLGINNPRQIKRLYNSYHMMINIYPGEQIGPKDDGAHTNLALLALMLVEKVNSESSSKVRSELWKYLCDGPTVRLPSVDGDSDLEEVIKIFHGEINGAKREEILAKASQFVLPYC</sequence>
<dbReference type="PANTHER" id="PTHR22674:SF6">
    <property type="entry name" value="NTPASE KAP FAMILY P-LOOP DOMAIN-CONTAINING PROTEIN 1"/>
    <property type="match status" value="1"/>
</dbReference>
<organism evidence="4 5">
    <name type="scientific">Saccharophagus degradans (strain 2-40 / ATCC 43961 / DSM 17024)</name>
    <dbReference type="NCBI Taxonomy" id="203122"/>
    <lineage>
        <taxon>Bacteria</taxon>
        <taxon>Pseudomonadati</taxon>
        <taxon>Pseudomonadota</taxon>
        <taxon>Gammaproteobacteria</taxon>
        <taxon>Cellvibrionales</taxon>
        <taxon>Cellvibrionaceae</taxon>
        <taxon>Saccharophagus</taxon>
    </lineage>
</organism>
<feature type="compositionally biased region" description="Basic and acidic residues" evidence="1">
    <location>
        <begin position="678"/>
        <end position="698"/>
    </location>
</feature>
<dbReference type="GeneID" id="98615227"/>
<dbReference type="HOGENOM" id="CLU_341576_0_0_6"/>
<protein>
    <submittedName>
        <fullName evidence="4">KAP P-loop</fullName>
    </submittedName>
</protein>
<evidence type="ECO:0000313" key="5">
    <source>
        <dbReference type="Proteomes" id="UP000001947"/>
    </source>
</evidence>
<dbReference type="EMBL" id="CP000282">
    <property type="protein sequence ID" value="ABD82873.1"/>
    <property type="molecule type" value="Genomic_DNA"/>
</dbReference>
<dbReference type="Pfam" id="PF07693">
    <property type="entry name" value="KAP_NTPase"/>
    <property type="match status" value="1"/>
</dbReference>
<proteinExistence type="predicted"/>
<keyword evidence="2" id="KW-1133">Transmembrane helix</keyword>
<dbReference type="STRING" id="203122.Sde_3618"/>
<feature type="transmembrane region" description="Helical" evidence="2">
    <location>
        <begin position="430"/>
        <end position="448"/>
    </location>
</feature>
<dbReference type="RefSeq" id="WP_011470088.1">
    <property type="nucleotide sequence ID" value="NC_007912.1"/>
</dbReference>